<dbReference type="RefSeq" id="WP_131482677.1">
    <property type="nucleotide sequence ID" value="NZ_SJDL01000024.1"/>
</dbReference>
<evidence type="ECO:0000313" key="2">
    <source>
        <dbReference type="Proteomes" id="UP000313645"/>
    </source>
</evidence>
<proteinExistence type="predicted"/>
<organism evidence="1 2">
    <name type="scientific">Marinobacter halodurans</name>
    <dbReference type="NCBI Taxonomy" id="2528979"/>
    <lineage>
        <taxon>Bacteria</taxon>
        <taxon>Pseudomonadati</taxon>
        <taxon>Pseudomonadota</taxon>
        <taxon>Gammaproteobacteria</taxon>
        <taxon>Pseudomonadales</taxon>
        <taxon>Marinobacteraceae</taxon>
        <taxon>Marinobacter</taxon>
    </lineage>
</organism>
<dbReference type="Pfam" id="PF12088">
    <property type="entry name" value="DUF3565"/>
    <property type="match status" value="1"/>
</dbReference>
<reference evidence="1 2" key="1">
    <citation type="submission" date="2019-02" db="EMBL/GenBank/DDBJ databases">
        <title>Marinobacter halodurans sp. nov., a marine bacterium isolated from sea tidal flat.</title>
        <authorList>
            <person name="Yoo Y."/>
            <person name="Lee D.W."/>
            <person name="Kim B.S."/>
            <person name="Kim J.-J."/>
        </authorList>
    </citation>
    <scope>NUCLEOTIDE SEQUENCE [LARGE SCALE GENOMIC DNA]</scope>
    <source>
        <strain evidence="1 2">YJ-S3-2</strain>
    </source>
</reference>
<sequence length="69" mass="7760">MKQPITGFYRDPDGDWVARLACGHGQHVRHRPPFINRPWVTTAEGRRGRLGVCLDCLKCDRGEPVDTSG</sequence>
<keyword evidence="2" id="KW-1185">Reference proteome</keyword>
<evidence type="ECO:0000313" key="1">
    <source>
        <dbReference type="EMBL" id="TBW53776.1"/>
    </source>
</evidence>
<accession>A0ABY1ZIH4</accession>
<comment type="caution">
    <text evidence="1">The sequence shown here is derived from an EMBL/GenBank/DDBJ whole genome shotgun (WGS) entry which is preliminary data.</text>
</comment>
<name>A0ABY1ZIH4_9GAMM</name>
<gene>
    <name evidence="1" type="ORF">EZI54_14885</name>
</gene>
<dbReference type="InterPro" id="IPR021948">
    <property type="entry name" value="DUF3565"/>
</dbReference>
<protein>
    <submittedName>
        <fullName evidence="1">DUF3565 domain-containing protein</fullName>
    </submittedName>
</protein>
<dbReference type="Proteomes" id="UP000313645">
    <property type="component" value="Unassembled WGS sequence"/>
</dbReference>
<dbReference type="EMBL" id="SJDL01000024">
    <property type="protein sequence ID" value="TBW53776.1"/>
    <property type="molecule type" value="Genomic_DNA"/>
</dbReference>